<dbReference type="Pfam" id="PF01636">
    <property type="entry name" value="APH"/>
    <property type="match status" value="1"/>
</dbReference>
<organism evidence="2 3">
    <name type="scientific">Alienimonas chondri</name>
    <dbReference type="NCBI Taxonomy" id="2681879"/>
    <lineage>
        <taxon>Bacteria</taxon>
        <taxon>Pseudomonadati</taxon>
        <taxon>Planctomycetota</taxon>
        <taxon>Planctomycetia</taxon>
        <taxon>Planctomycetales</taxon>
        <taxon>Planctomycetaceae</taxon>
        <taxon>Alienimonas</taxon>
    </lineage>
</organism>
<name>A0ABX1VH34_9PLAN</name>
<dbReference type="EMBL" id="WTPX01000125">
    <property type="protein sequence ID" value="NNJ27153.1"/>
    <property type="molecule type" value="Genomic_DNA"/>
</dbReference>
<evidence type="ECO:0000313" key="2">
    <source>
        <dbReference type="EMBL" id="NNJ27153.1"/>
    </source>
</evidence>
<comment type="caution">
    <text evidence="2">The sequence shown here is derived from an EMBL/GenBank/DDBJ whole genome shotgun (WGS) entry which is preliminary data.</text>
</comment>
<proteinExistence type="predicted"/>
<gene>
    <name evidence="2" type="ORF">LzC2_32530</name>
</gene>
<keyword evidence="3" id="KW-1185">Reference proteome</keyword>
<dbReference type="RefSeq" id="WP_171188901.1">
    <property type="nucleotide sequence ID" value="NZ_WTPX01000125.1"/>
</dbReference>
<dbReference type="Proteomes" id="UP000609651">
    <property type="component" value="Unassembled WGS sequence"/>
</dbReference>
<dbReference type="InterPro" id="IPR002575">
    <property type="entry name" value="Aminoglycoside_PTrfase"/>
</dbReference>
<protein>
    <recommendedName>
        <fullName evidence="1">Aminoglycoside phosphotransferase domain-containing protein</fullName>
    </recommendedName>
</protein>
<evidence type="ECO:0000259" key="1">
    <source>
        <dbReference type="Pfam" id="PF01636"/>
    </source>
</evidence>
<reference evidence="2 3" key="1">
    <citation type="journal article" date="2020" name="Syst. Appl. Microbiol.">
        <title>Alienimonas chondri sp. nov., a novel planctomycete isolated from the biofilm of the red alga Chondrus crispus.</title>
        <authorList>
            <person name="Vitorino I."/>
            <person name="Albuquerque L."/>
            <person name="Wiegand S."/>
            <person name="Kallscheuer N."/>
            <person name="da Costa M.S."/>
            <person name="Lobo-da-Cunha A."/>
            <person name="Jogler C."/>
            <person name="Lage O.M."/>
        </authorList>
    </citation>
    <scope>NUCLEOTIDE SEQUENCE [LARGE SCALE GENOMIC DNA]</scope>
    <source>
        <strain evidence="2 3">LzC2</strain>
    </source>
</reference>
<feature type="domain" description="Aminoglycoside phosphotransferase" evidence="1">
    <location>
        <begin position="54"/>
        <end position="306"/>
    </location>
</feature>
<sequence length="367" mass="39622">MSHRPPAAAPDRLAHSRTVADPVTGIAPLVDRAAAAFDPVPLFGTEYRRTGPLTAVDGGFSGAGVTRIPTAAGTFALRIWPEKPPPRARLRGLHALLAHVRRVAPHVPIAAPVPTLGGETLFTHGKRLAQLEPWLPGEPLPTAPTGSQLKAAAEALARFHDAAESFVPAPAARPFFAATAGGRPRSVWDRWDRLRRWLESEGRRASEILRDEPASEFKEQGHRLLRTLELCGESLERRLSMACQAIPLFPVLLDVHREHVLLSGGRVTGLIDPAAARVDTPAADLARLAVSLEPGRLPALIAAYRTSRPLFEEEERLAVLLHDSGALLSGLAWVARGTWEQRPGARDPAALARLTHFADVAERLEAA</sequence>
<dbReference type="InterPro" id="IPR011009">
    <property type="entry name" value="Kinase-like_dom_sf"/>
</dbReference>
<accession>A0ABX1VH34</accession>
<dbReference type="Gene3D" id="3.90.1200.10">
    <property type="match status" value="1"/>
</dbReference>
<dbReference type="SUPFAM" id="SSF56112">
    <property type="entry name" value="Protein kinase-like (PK-like)"/>
    <property type="match status" value="1"/>
</dbReference>
<evidence type="ECO:0000313" key="3">
    <source>
        <dbReference type="Proteomes" id="UP000609651"/>
    </source>
</evidence>